<dbReference type="SFLD" id="SFLDG00358">
    <property type="entry name" value="Main_(cytGST)"/>
    <property type="match status" value="1"/>
</dbReference>
<keyword evidence="4" id="KW-1185">Reference proteome</keyword>
<dbReference type="InterPro" id="IPR004045">
    <property type="entry name" value="Glutathione_S-Trfase_N"/>
</dbReference>
<evidence type="ECO:0000313" key="4">
    <source>
        <dbReference type="Proteomes" id="UP001060336"/>
    </source>
</evidence>
<dbReference type="PANTHER" id="PTHR44051">
    <property type="entry name" value="GLUTATHIONE S-TRANSFERASE-RELATED"/>
    <property type="match status" value="1"/>
</dbReference>
<dbReference type="SFLD" id="SFLDG01151">
    <property type="entry name" value="Main.2:_Nu-like"/>
    <property type="match status" value="1"/>
</dbReference>
<feature type="domain" description="GST N-terminal" evidence="1">
    <location>
        <begin position="4"/>
        <end position="86"/>
    </location>
</feature>
<dbReference type="SFLD" id="SFLDS00019">
    <property type="entry name" value="Glutathione_Transferase_(cytos"/>
    <property type="match status" value="1"/>
</dbReference>
<accession>A0A9J7B248</accession>
<dbReference type="SUPFAM" id="SSF47616">
    <property type="entry name" value="GST C-terminal domain-like"/>
    <property type="match status" value="1"/>
</dbReference>
<dbReference type="Gene3D" id="3.40.30.10">
    <property type="entry name" value="Glutaredoxin"/>
    <property type="match status" value="1"/>
</dbReference>
<evidence type="ECO:0000259" key="1">
    <source>
        <dbReference type="PROSITE" id="PS50404"/>
    </source>
</evidence>
<sequence length="201" mass="22315">MSAPLFTLYGDRRSGNCLKIVFAADLLGLDYRFVDVDIMAGESRTPEFLAINPAGQVPAVDFGGGRTLAQSNAVLIYLAEGSTLLPADAFQRAKVLEWLFWEQYSHEPYVAVCRFQMLYQGKRAEERESWRVEKAEAALDYMERRLAESPFLVGTRLTIADISLLAYTRLAGEGGLELSGRPNLTAWIPRCETELGLAEAA</sequence>
<dbReference type="Pfam" id="PF13410">
    <property type="entry name" value="GST_C_2"/>
    <property type="match status" value="1"/>
</dbReference>
<protein>
    <submittedName>
        <fullName evidence="3">Glutathione S-transferase family protein</fullName>
    </submittedName>
</protein>
<dbReference type="EMBL" id="CP102480">
    <property type="protein sequence ID" value="UUX51741.1"/>
    <property type="molecule type" value="Genomic_DNA"/>
</dbReference>
<feature type="domain" description="GST C-terminal" evidence="2">
    <location>
        <begin position="88"/>
        <end position="201"/>
    </location>
</feature>
<dbReference type="CDD" id="cd03056">
    <property type="entry name" value="GST_N_4"/>
    <property type="match status" value="1"/>
</dbReference>
<organism evidence="3 4">
    <name type="scientific">Nisaea acidiphila</name>
    <dbReference type="NCBI Taxonomy" id="1862145"/>
    <lineage>
        <taxon>Bacteria</taxon>
        <taxon>Pseudomonadati</taxon>
        <taxon>Pseudomonadota</taxon>
        <taxon>Alphaproteobacteria</taxon>
        <taxon>Rhodospirillales</taxon>
        <taxon>Thalassobaculaceae</taxon>
        <taxon>Nisaea</taxon>
    </lineage>
</organism>
<proteinExistence type="predicted"/>
<dbReference type="InterPro" id="IPR036249">
    <property type="entry name" value="Thioredoxin-like_sf"/>
</dbReference>
<dbReference type="InterPro" id="IPR010987">
    <property type="entry name" value="Glutathione-S-Trfase_C-like"/>
</dbReference>
<dbReference type="Proteomes" id="UP001060336">
    <property type="component" value="Chromosome"/>
</dbReference>
<dbReference type="PANTHER" id="PTHR44051:SF2">
    <property type="entry name" value="HYPOTHETICAL GLUTATHIONE S-TRANSFERASE LIKE PROTEIN"/>
    <property type="match status" value="1"/>
</dbReference>
<dbReference type="InterPro" id="IPR040079">
    <property type="entry name" value="Glutathione_S-Trfase"/>
</dbReference>
<dbReference type="PROSITE" id="PS50404">
    <property type="entry name" value="GST_NTER"/>
    <property type="match status" value="1"/>
</dbReference>
<dbReference type="RefSeq" id="WP_257771406.1">
    <property type="nucleotide sequence ID" value="NZ_CP102480.1"/>
</dbReference>
<dbReference type="Gene3D" id="1.20.1050.10">
    <property type="match status" value="1"/>
</dbReference>
<evidence type="ECO:0000313" key="3">
    <source>
        <dbReference type="EMBL" id="UUX51741.1"/>
    </source>
</evidence>
<name>A0A9J7B248_9PROT</name>
<dbReference type="Pfam" id="PF02798">
    <property type="entry name" value="GST_N"/>
    <property type="match status" value="1"/>
</dbReference>
<dbReference type="KEGG" id="naci:NUH88_08570"/>
<gene>
    <name evidence="3" type="ORF">NUH88_08570</name>
</gene>
<evidence type="ECO:0000259" key="2">
    <source>
        <dbReference type="PROSITE" id="PS50405"/>
    </source>
</evidence>
<dbReference type="AlphaFoldDB" id="A0A9J7B248"/>
<dbReference type="InterPro" id="IPR036282">
    <property type="entry name" value="Glutathione-S-Trfase_C_sf"/>
</dbReference>
<dbReference type="PROSITE" id="PS50405">
    <property type="entry name" value="GST_CTER"/>
    <property type="match status" value="1"/>
</dbReference>
<dbReference type="SUPFAM" id="SSF52833">
    <property type="entry name" value="Thioredoxin-like"/>
    <property type="match status" value="1"/>
</dbReference>
<reference evidence="3" key="1">
    <citation type="submission" date="2022-08" db="EMBL/GenBank/DDBJ databases">
        <title>Nisaea acidiphila sp. nov., isolated from a marine algal debris and emended description of the genus Nisaea Urios et al. 2008.</title>
        <authorList>
            <person name="Kwon K."/>
        </authorList>
    </citation>
    <scope>NUCLEOTIDE SEQUENCE</scope>
    <source>
        <strain evidence="3">MEBiC11861</strain>
    </source>
</reference>